<sequence length="56" mass="5901">MCFKVNCAVCQKATWQGCGQHIDSALAGVADADRCPGWRTGKHEDATAAAAPPQKQ</sequence>
<dbReference type="OMA" id="CERTTCD"/>
<dbReference type="Proteomes" id="UP000030745">
    <property type="component" value="Unassembled WGS sequence"/>
</dbReference>
<keyword evidence="2" id="KW-1185">Reference proteome</keyword>
<dbReference type="OrthoDB" id="88410at2759"/>
<name>A0A067CBU3_SAPPC</name>
<reference evidence="1 2" key="1">
    <citation type="journal article" date="2013" name="PLoS Genet.">
        <title>Distinctive expansion of potential virulence genes in the genome of the oomycete fish pathogen Saprolegnia parasitica.</title>
        <authorList>
            <person name="Jiang R.H."/>
            <person name="de Bruijn I."/>
            <person name="Haas B.J."/>
            <person name="Belmonte R."/>
            <person name="Lobach L."/>
            <person name="Christie J."/>
            <person name="van den Ackerveken G."/>
            <person name="Bottin A."/>
            <person name="Bulone V."/>
            <person name="Diaz-Moreno S.M."/>
            <person name="Dumas B."/>
            <person name="Fan L."/>
            <person name="Gaulin E."/>
            <person name="Govers F."/>
            <person name="Grenville-Briggs L.J."/>
            <person name="Horner N.R."/>
            <person name="Levin J.Z."/>
            <person name="Mammella M."/>
            <person name="Meijer H.J."/>
            <person name="Morris P."/>
            <person name="Nusbaum C."/>
            <person name="Oome S."/>
            <person name="Phillips A.J."/>
            <person name="van Rooyen D."/>
            <person name="Rzeszutek E."/>
            <person name="Saraiva M."/>
            <person name="Secombes C.J."/>
            <person name="Seidl M.F."/>
            <person name="Snel B."/>
            <person name="Stassen J.H."/>
            <person name="Sykes S."/>
            <person name="Tripathy S."/>
            <person name="van den Berg H."/>
            <person name="Vega-Arreguin J.C."/>
            <person name="Wawra S."/>
            <person name="Young S.K."/>
            <person name="Zeng Q."/>
            <person name="Dieguez-Uribeondo J."/>
            <person name="Russ C."/>
            <person name="Tyler B.M."/>
            <person name="van West P."/>
        </authorList>
    </citation>
    <scope>NUCLEOTIDE SEQUENCE [LARGE SCALE GENOMIC DNA]</scope>
    <source>
        <strain evidence="1 2">CBS 223.65</strain>
    </source>
</reference>
<dbReference type="GeneID" id="24130290"/>
<protein>
    <submittedName>
        <fullName evidence="1">Uncharacterized protein</fullName>
    </submittedName>
</protein>
<dbReference type="PANTHER" id="PTHR34724:SF2">
    <property type="entry name" value="OS12G0596101 PROTEIN"/>
    <property type="match status" value="1"/>
</dbReference>
<organism evidence="1 2">
    <name type="scientific">Saprolegnia parasitica (strain CBS 223.65)</name>
    <dbReference type="NCBI Taxonomy" id="695850"/>
    <lineage>
        <taxon>Eukaryota</taxon>
        <taxon>Sar</taxon>
        <taxon>Stramenopiles</taxon>
        <taxon>Oomycota</taxon>
        <taxon>Saprolegniomycetes</taxon>
        <taxon>Saprolegniales</taxon>
        <taxon>Saprolegniaceae</taxon>
        <taxon>Saprolegnia</taxon>
    </lineage>
</organism>
<dbReference type="RefSeq" id="XP_012202782.1">
    <property type="nucleotide sequence ID" value="XM_012347392.1"/>
</dbReference>
<gene>
    <name evidence="1" type="ORF">SPRG_08049</name>
</gene>
<dbReference type="EMBL" id="KK583223">
    <property type="protein sequence ID" value="KDO26645.1"/>
    <property type="molecule type" value="Genomic_DNA"/>
</dbReference>
<dbReference type="AlphaFoldDB" id="A0A067CBU3"/>
<accession>A0A067CBU3</accession>
<dbReference type="KEGG" id="spar:SPRG_08049"/>
<evidence type="ECO:0000313" key="2">
    <source>
        <dbReference type="Proteomes" id="UP000030745"/>
    </source>
</evidence>
<dbReference type="VEuPathDB" id="FungiDB:SPRG_08049"/>
<proteinExistence type="predicted"/>
<dbReference type="PANTHER" id="PTHR34724">
    <property type="entry name" value="OS12G0596101 PROTEIN"/>
    <property type="match status" value="1"/>
</dbReference>
<evidence type="ECO:0000313" key="1">
    <source>
        <dbReference type="EMBL" id="KDO26645.1"/>
    </source>
</evidence>